<dbReference type="CDD" id="cd00143">
    <property type="entry name" value="PP2Cc"/>
    <property type="match status" value="1"/>
</dbReference>
<dbReference type="InterPro" id="IPR001932">
    <property type="entry name" value="PPM-type_phosphatase-like_dom"/>
</dbReference>
<sequence>MGNERERGVSANGMVRLEFAGETNVGMKRTHNEDSFAIFAEQNLVIVADGMGGHASGEVASKMAVDALREFFDATSKDPDATWPYKMDKHRGYEENRLITGIKLANLRIYEAAQREPKYRGMGTTVVAVVGTREGIYIAHVGDSRVYRIRDHQIEQMTEDHSLLNDYLKMRRLTEEEIANFPHKNVIVRALGMKDTVKVDTRLEQPRVGDIYILCSDGLSGPVNDSEILRIVEESSHDLKTACSRLIAKANENGGPDNITACITRVVGIG</sequence>
<evidence type="ECO:0000259" key="1">
    <source>
        <dbReference type="PROSITE" id="PS51746"/>
    </source>
</evidence>
<dbReference type="PANTHER" id="PTHR13832:SF860">
    <property type="entry name" value="PROTEIN PHOSPHATASE PHPP"/>
    <property type="match status" value="1"/>
</dbReference>
<gene>
    <name evidence="2" type="ORF">HGMM_F36A01C20</name>
</gene>
<dbReference type="SUPFAM" id="SSF81606">
    <property type="entry name" value="PP2C-like"/>
    <property type="match status" value="1"/>
</dbReference>
<dbReference type="PROSITE" id="PS51746">
    <property type="entry name" value="PPM_2"/>
    <property type="match status" value="1"/>
</dbReference>
<dbReference type="SMART" id="SM00331">
    <property type="entry name" value="PP2C_SIG"/>
    <property type="match status" value="1"/>
</dbReference>
<evidence type="ECO:0000313" key="2">
    <source>
        <dbReference type="EMBL" id="BAL56285.1"/>
    </source>
</evidence>
<name>H5SJE9_9DELT</name>
<dbReference type="Gene3D" id="3.60.40.10">
    <property type="entry name" value="PPM-type phosphatase domain"/>
    <property type="match status" value="1"/>
</dbReference>
<dbReference type="InterPro" id="IPR015655">
    <property type="entry name" value="PP2C"/>
</dbReference>
<dbReference type="AlphaFoldDB" id="H5SJE9"/>
<feature type="domain" description="PPM-type phosphatase" evidence="1">
    <location>
        <begin position="18"/>
        <end position="266"/>
    </location>
</feature>
<proteinExistence type="predicted"/>
<protein>
    <submittedName>
        <fullName evidence="2">Phosphoprotein phosphatase</fullName>
    </submittedName>
</protein>
<dbReference type="NCBIfam" id="NF033484">
    <property type="entry name" value="Stp1_PP2C_phos"/>
    <property type="match status" value="1"/>
</dbReference>
<dbReference type="SMART" id="SM00332">
    <property type="entry name" value="PP2Cc"/>
    <property type="match status" value="1"/>
</dbReference>
<reference evidence="2" key="2">
    <citation type="journal article" date="2012" name="PLoS ONE">
        <title>A Deeply Branching Thermophilic Bacterium with an Ancient Acetyl-CoA Pathway Dominates a Subsurface Ecosystem.</title>
        <authorList>
            <person name="Takami H."/>
            <person name="Noguchi H."/>
            <person name="Takaki Y."/>
            <person name="Uchiyama I."/>
            <person name="Toyoda A."/>
            <person name="Nishi S."/>
            <person name="Chee G.-J."/>
            <person name="Arai W."/>
            <person name="Nunoura T."/>
            <person name="Itoh T."/>
            <person name="Hattori M."/>
            <person name="Takai K."/>
        </authorList>
    </citation>
    <scope>NUCLEOTIDE SEQUENCE</scope>
</reference>
<dbReference type="Pfam" id="PF13672">
    <property type="entry name" value="PP2C_2"/>
    <property type="match status" value="1"/>
</dbReference>
<dbReference type="EMBL" id="AP011742">
    <property type="protein sequence ID" value="BAL56285.1"/>
    <property type="molecule type" value="Genomic_DNA"/>
</dbReference>
<reference evidence="2" key="1">
    <citation type="journal article" date="2005" name="Environ. Microbiol.">
        <title>Genetic and functional properties of uncultivated thermophilic crenarchaeotes from a subsurface gold mine as revealed by analysis of genome fragments.</title>
        <authorList>
            <person name="Nunoura T."/>
            <person name="Hirayama H."/>
            <person name="Takami H."/>
            <person name="Oida H."/>
            <person name="Nishi S."/>
            <person name="Shimamura S."/>
            <person name="Suzuki Y."/>
            <person name="Inagaki F."/>
            <person name="Takai K."/>
            <person name="Nealson K.H."/>
            <person name="Horikoshi K."/>
        </authorList>
    </citation>
    <scope>NUCLEOTIDE SEQUENCE</scope>
</reference>
<accession>H5SJE9</accession>
<dbReference type="PANTHER" id="PTHR13832">
    <property type="entry name" value="PROTEIN PHOSPHATASE 2C"/>
    <property type="match status" value="1"/>
</dbReference>
<dbReference type="GO" id="GO:0004722">
    <property type="term" value="F:protein serine/threonine phosphatase activity"/>
    <property type="evidence" value="ECO:0007669"/>
    <property type="project" value="InterPro"/>
</dbReference>
<dbReference type="InterPro" id="IPR036457">
    <property type="entry name" value="PPM-type-like_dom_sf"/>
</dbReference>
<organism evidence="2">
    <name type="scientific">uncultured delta proteobacterium</name>
    <dbReference type="NCBI Taxonomy" id="34034"/>
    <lineage>
        <taxon>Bacteria</taxon>
        <taxon>Deltaproteobacteria</taxon>
        <taxon>environmental samples</taxon>
    </lineage>
</organism>